<dbReference type="EnsemblProtists" id="EOD30107">
    <property type="protein sequence ID" value="EOD30107"/>
    <property type="gene ID" value="EMIHUDRAFT_203578"/>
</dbReference>
<evidence type="ECO:0000313" key="2">
    <source>
        <dbReference type="EnsemblProtists" id="EOD30107"/>
    </source>
</evidence>
<dbReference type="Proteomes" id="UP000013827">
    <property type="component" value="Unassembled WGS sequence"/>
</dbReference>
<name>A0A0D3K2X2_EMIH1</name>
<evidence type="ECO:0000313" key="3">
    <source>
        <dbReference type="Proteomes" id="UP000013827"/>
    </source>
</evidence>
<accession>A0A0D3K2X2</accession>
<dbReference type="GeneID" id="17275381"/>
<proteinExistence type="predicted"/>
<keyword evidence="1" id="KW-0732">Signal</keyword>
<dbReference type="KEGG" id="ehx:EMIHUDRAFT_203578"/>
<dbReference type="PaxDb" id="2903-EOD30107"/>
<organism evidence="2 3">
    <name type="scientific">Emiliania huxleyi (strain CCMP1516)</name>
    <dbReference type="NCBI Taxonomy" id="280463"/>
    <lineage>
        <taxon>Eukaryota</taxon>
        <taxon>Haptista</taxon>
        <taxon>Haptophyta</taxon>
        <taxon>Prymnesiophyceae</taxon>
        <taxon>Isochrysidales</taxon>
        <taxon>Noelaerhabdaceae</taxon>
        <taxon>Emiliania</taxon>
    </lineage>
</organism>
<dbReference type="AlphaFoldDB" id="A0A0D3K2X2"/>
<dbReference type="HOGENOM" id="CLU_1009863_0_0_1"/>
<dbReference type="RefSeq" id="XP_005782536.1">
    <property type="nucleotide sequence ID" value="XM_005782479.1"/>
</dbReference>
<protein>
    <submittedName>
        <fullName evidence="2">Uncharacterized protein</fullName>
    </submittedName>
</protein>
<feature type="chain" id="PRO_5044208489" evidence="1">
    <location>
        <begin position="16"/>
        <end position="276"/>
    </location>
</feature>
<sequence>MLLRLLLAGGGAGGGAPSARFGAPSSAPCGVQLAGRGGLRAAMCEPQHDLSEGDLSEGGEVGASVCDQEVLSALADGGEAQLVQAAPPVYDGPTPAKGLQGLVCSVELPEVGLGVDSVTLPAGVAFCGYAAGGMEMAADSEGGKTVGFALRSADTSVFFEQQLWSVADLLAPGSGVRHIAGHEVERDAGGRVQAISPDPDWGGARYFVPSREQGDLSIMNIGQMSNDLAIVARPSRPVSTLAADVTFRNSAPMELGCEYGERYWSRRAEAGEDGFS</sequence>
<reference evidence="3" key="1">
    <citation type="journal article" date="2013" name="Nature">
        <title>Pan genome of the phytoplankton Emiliania underpins its global distribution.</title>
        <authorList>
            <person name="Read B.A."/>
            <person name="Kegel J."/>
            <person name="Klute M.J."/>
            <person name="Kuo A."/>
            <person name="Lefebvre S.C."/>
            <person name="Maumus F."/>
            <person name="Mayer C."/>
            <person name="Miller J."/>
            <person name="Monier A."/>
            <person name="Salamov A."/>
            <person name="Young J."/>
            <person name="Aguilar M."/>
            <person name="Claverie J.M."/>
            <person name="Frickenhaus S."/>
            <person name="Gonzalez K."/>
            <person name="Herman E.K."/>
            <person name="Lin Y.C."/>
            <person name="Napier J."/>
            <person name="Ogata H."/>
            <person name="Sarno A.F."/>
            <person name="Shmutz J."/>
            <person name="Schroeder D."/>
            <person name="de Vargas C."/>
            <person name="Verret F."/>
            <person name="von Dassow P."/>
            <person name="Valentin K."/>
            <person name="Van de Peer Y."/>
            <person name="Wheeler G."/>
            <person name="Dacks J.B."/>
            <person name="Delwiche C.F."/>
            <person name="Dyhrman S.T."/>
            <person name="Glockner G."/>
            <person name="John U."/>
            <person name="Richards T."/>
            <person name="Worden A.Z."/>
            <person name="Zhang X."/>
            <person name="Grigoriev I.V."/>
            <person name="Allen A.E."/>
            <person name="Bidle K."/>
            <person name="Borodovsky M."/>
            <person name="Bowler C."/>
            <person name="Brownlee C."/>
            <person name="Cock J.M."/>
            <person name="Elias M."/>
            <person name="Gladyshev V.N."/>
            <person name="Groth M."/>
            <person name="Guda C."/>
            <person name="Hadaegh A."/>
            <person name="Iglesias-Rodriguez M.D."/>
            <person name="Jenkins J."/>
            <person name="Jones B.M."/>
            <person name="Lawson T."/>
            <person name="Leese F."/>
            <person name="Lindquist E."/>
            <person name="Lobanov A."/>
            <person name="Lomsadze A."/>
            <person name="Malik S.B."/>
            <person name="Marsh M.E."/>
            <person name="Mackinder L."/>
            <person name="Mock T."/>
            <person name="Mueller-Roeber B."/>
            <person name="Pagarete A."/>
            <person name="Parker M."/>
            <person name="Probert I."/>
            <person name="Quesneville H."/>
            <person name="Raines C."/>
            <person name="Rensing S.A."/>
            <person name="Riano-Pachon D.M."/>
            <person name="Richier S."/>
            <person name="Rokitta S."/>
            <person name="Shiraiwa Y."/>
            <person name="Soanes D.M."/>
            <person name="van der Giezen M."/>
            <person name="Wahlund T.M."/>
            <person name="Williams B."/>
            <person name="Wilson W."/>
            <person name="Wolfe G."/>
            <person name="Wurch L.L."/>
        </authorList>
    </citation>
    <scope>NUCLEOTIDE SEQUENCE</scope>
</reference>
<keyword evidence="3" id="KW-1185">Reference proteome</keyword>
<reference evidence="2" key="2">
    <citation type="submission" date="2024-10" db="UniProtKB">
        <authorList>
            <consortium name="EnsemblProtists"/>
        </authorList>
    </citation>
    <scope>IDENTIFICATION</scope>
</reference>
<evidence type="ECO:0000256" key="1">
    <source>
        <dbReference type="SAM" id="SignalP"/>
    </source>
</evidence>
<feature type="signal peptide" evidence="1">
    <location>
        <begin position="1"/>
        <end position="15"/>
    </location>
</feature>